<feature type="domain" description="Trichome birefringence-like C-terminal" evidence="2">
    <location>
        <begin position="45"/>
        <end position="114"/>
    </location>
</feature>
<gene>
    <name evidence="3" type="ORF">OPV22_010072</name>
</gene>
<dbReference type="PANTHER" id="PTHR32285:SF63">
    <property type="entry name" value="OS01G0880400 PROTEIN"/>
    <property type="match status" value="1"/>
</dbReference>
<proteinExistence type="inferred from homology"/>
<comment type="similarity">
    <text evidence="1">Belongs to the PC-esterase family. TBL subfamily.</text>
</comment>
<evidence type="ECO:0000259" key="2">
    <source>
        <dbReference type="Pfam" id="PF13839"/>
    </source>
</evidence>
<dbReference type="Pfam" id="PF13839">
    <property type="entry name" value="PC-Esterase"/>
    <property type="match status" value="2"/>
</dbReference>
<dbReference type="GO" id="GO:0005794">
    <property type="term" value="C:Golgi apparatus"/>
    <property type="evidence" value="ECO:0007669"/>
    <property type="project" value="TreeGrafter"/>
</dbReference>
<keyword evidence="4" id="KW-1185">Reference proteome</keyword>
<organism evidence="3 4">
    <name type="scientific">Ensete ventricosum</name>
    <name type="common">Abyssinian banana</name>
    <name type="synonym">Musa ensete</name>
    <dbReference type="NCBI Taxonomy" id="4639"/>
    <lineage>
        <taxon>Eukaryota</taxon>
        <taxon>Viridiplantae</taxon>
        <taxon>Streptophyta</taxon>
        <taxon>Embryophyta</taxon>
        <taxon>Tracheophyta</taxon>
        <taxon>Spermatophyta</taxon>
        <taxon>Magnoliopsida</taxon>
        <taxon>Liliopsida</taxon>
        <taxon>Zingiberales</taxon>
        <taxon>Musaceae</taxon>
        <taxon>Ensete</taxon>
    </lineage>
</organism>
<comment type="caution">
    <text evidence="3">The sequence shown here is derived from an EMBL/GenBank/DDBJ whole genome shotgun (WGS) entry which is preliminary data.</text>
</comment>
<dbReference type="AlphaFoldDB" id="A0AAV8Q1G0"/>
<name>A0AAV8Q1G0_ENSVE</name>
<dbReference type="Proteomes" id="UP001222027">
    <property type="component" value="Unassembled WGS sequence"/>
</dbReference>
<protein>
    <recommendedName>
        <fullName evidence="2">Trichome birefringence-like C-terminal domain-containing protein</fullName>
    </recommendedName>
</protein>
<accession>A0AAV8Q1G0</accession>
<dbReference type="InterPro" id="IPR026057">
    <property type="entry name" value="TBL_C"/>
</dbReference>
<evidence type="ECO:0000256" key="1">
    <source>
        <dbReference type="ARBA" id="ARBA00007727"/>
    </source>
</evidence>
<dbReference type="EMBL" id="JAQQAF010000003">
    <property type="protein sequence ID" value="KAJ8499520.1"/>
    <property type="molecule type" value="Genomic_DNA"/>
</dbReference>
<evidence type="ECO:0000313" key="4">
    <source>
        <dbReference type="Proteomes" id="UP001222027"/>
    </source>
</evidence>
<evidence type="ECO:0000313" key="3">
    <source>
        <dbReference type="EMBL" id="KAJ8499520.1"/>
    </source>
</evidence>
<dbReference type="GO" id="GO:0016413">
    <property type="term" value="F:O-acetyltransferase activity"/>
    <property type="evidence" value="ECO:0007669"/>
    <property type="project" value="InterPro"/>
</dbReference>
<feature type="domain" description="Trichome birefringence-like C-terminal" evidence="2">
    <location>
        <begin position="3"/>
        <end position="39"/>
    </location>
</feature>
<dbReference type="InterPro" id="IPR029962">
    <property type="entry name" value="TBL"/>
</dbReference>
<sequence>MDDISRNWVDSDVLIFNSGHWWTSSKLFDMGCYFQIGGTLKLGITHVFFRTYEPSHWSGSNQKVCEVTQQPLSEVKVNDKSEFADIIAEVVERMTVPMAVLNVTSMGTFRSDGCRPAIGVSLESQMLGMNLYSPVCSKRVSFSHAAI</sequence>
<reference evidence="3 4" key="1">
    <citation type="submission" date="2022-12" db="EMBL/GenBank/DDBJ databases">
        <title>Chromosome-scale assembly of the Ensete ventricosum genome.</title>
        <authorList>
            <person name="Dussert Y."/>
            <person name="Stocks J."/>
            <person name="Wendawek A."/>
            <person name="Woldeyes F."/>
            <person name="Nichols R.A."/>
            <person name="Borrell J.S."/>
        </authorList>
    </citation>
    <scope>NUCLEOTIDE SEQUENCE [LARGE SCALE GENOMIC DNA]</scope>
    <source>
        <strain evidence="4">cv. Maze</strain>
        <tissue evidence="3">Seeds</tissue>
    </source>
</reference>
<dbReference type="PANTHER" id="PTHR32285">
    <property type="entry name" value="PROTEIN TRICHOME BIREFRINGENCE-LIKE 9-RELATED"/>
    <property type="match status" value="1"/>
</dbReference>